<evidence type="ECO:0000256" key="1">
    <source>
        <dbReference type="ARBA" id="ARBA00023002"/>
    </source>
</evidence>
<dbReference type="Gramene" id="TRITD2Av1G234220.3">
    <property type="protein sequence ID" value="TRITD2Av1G234220.3"/>
    <property type="gene ID" value="TRITD2Av1G234220"/>
</dbReference>
<evidence type="ECO:0000256" key="2">
    <source>
        <dbReference type="SAM" id="MobiDB-lite"/>
    </source>
</evidence>
<dbReference type="EMBL" id="LT934113">
    <property type="protein sequence ID" value="VAH34965.1"/>
    <property type="molecule type" value="Genomic_DNA"/>
</dbReference>
<dbReference type="GO" id="GO:0016491">
    <property type="term" value="F:oxidoreductase activity"/>
    <property type="evidence" value="ECO:0007669"/>
    <property type="project" value="UniProtKB-KW"/>
</dbReference>
<evidence type="ECO:0000313" key="4">
    <source>
        <dbReference type="EMBL" id="VAH34965.1"/>
    </source>
</evidence>
<organism evidence="4 5">
    <name type="scientific">Triticum turgidum subsp. durum</name>
    <name type="common">Durum wheat</name>
    <name type="synonym">Triticum durum</name>
    <dbReference type="NCBI Taxonomy" id="4567"/>
    <lineage>
        <taxon>Eukaryota</taxon>
        <taxon>Viridiplantae</taxon>
        <taxon>Streptophyta</taxon>
        <taxon>Embryophyta</taxon>
        <taxon>Tracheophyta</taxon>
        <taxon>Spermatophyta</taxon>
        <taxon>Magnoliopsida</taxon>
        <taxon>Liliopsida</taxon>
        <taxon>Poales</taxon>
        <taxon>Poaceae</taxon>
        <taxon>BOP clade</taxon>
        <taxon>Pooideae</taxon>
        <taxon>Triticodae</taxon>
        <taxon>Triticeae</taxon>
        <taxon>Triticinae</taxon>
        <taxon>Triticum</taxon>
    </lineage>
</organism>
<feature type="region of interest" description="Disordered" evidence="2">
    <location>
        <begin position="69"/>
        <end position="136"/>
    </location>
</feature>
<gene>
    <name evidence="4" type="ORF">TRITD_2Av1G234220</name>
</gene>
<keyword evidence="5" id="KW-1185">Reference proteome</keyword>
<dbReference type="InterPro" id="IPR013121">
    <property type="entry name" value="Fe_red_NAD-bd_6"/>
</dbReference>
<dbReference type="SUPFAM" id="SSF52343">
    <property type="entry name" value="Ferredoxin reductase-like, C-terminal NADP-linked domain"/>
    <property type="match status" value="1"/>
</dbReference>
<accession>A0A9R1P184</accession>
<evidence type="ECO:0000313" key="5">
    <source>
        <dbReference type="Proteomes" id="UP000324705"/>
    </source>
</evidence>
<dbReference type="InterPro" id="IPR039261">
    <property type="entry name" value="FNR_nucleotide-bd"/>
</dbReference>
<feature type="domain" description="Ferric reductase NAD binding" evidence="3">
    <location>
        <begin position="1"/>
        <end position="49"/>
    </location>
</feature>
<dbReference type="Proteomes" id="UP000324705">
    <property type="component" value="Chromosome 2A"/>
</dbReference>
<dbReference type="AlphaFoldDB" id="A0A9R1P184"/>
<sequence length="136" mass="14354">MISGGIGITPFISVIRELVYQSAMAETASMPRLLLVCVFRTSAELDMLDLLVPASGGLYGSPSLDLGLVNRSGSSRGRRTRPSPRRSAPTGGSGSAPSCPRRSPRSSCSSPRYSGSTSTRLTETATTCTRGRPERC</sequence>
<name>A0A9R1P184_TRITD</name>
<dbReference type="Gene3D" id="3.40.50.80">
    <property type="entry name" value="Nucleotide-binding domain of ferredoxin-NADP reductase (FNR) module"/>
    <property type="match status" value="1"/>
</dbReference>
<keyword evidence="1" id="KW-0560">Oxidoreductase</keyword>
<evidence type="ECO:0000259" key="3">
    <source>
        <dbReference type="Pfam" id="PF08030"/>
    </source>
</evidence>
<dbReference type="Pfam" id="PF08030">
    <property type="entry name" value="NAD_binding_6"/>
    <property type="match status" value="1"/>
</dbReference>
<protein>
    <recommendedName>
        <fullName evidence="3">Ferric reductase NAD binding domain-containing protein</fullName>
    </recommendedName>
</protein>
<feature type="compositionally biased region" description="Low complexity" evidence="2">
    <location>
        <begin position="85"/>
        <end position="130"/>
    </location>
</feature>
<reference evidence="4 5" key="1">
    <citation type="submission" date="2017-09" db="EMBL/GenBank/DDBJ databases">
        <authorList>
            <consortium name="International Durum Wheat Genome Sequencing Consortium (IDWGSC)"/>
            <person name="Milanesi L."/>
        </authorList>
    </citation>
    <scope>NUCLEOTIDE SEQUENCE [LARGE SCALE GENOMIC DNA]</scope>
    <source>
        <strain evidence="5">cv. Svevo</strain>
    </source>
</reference>
<proteinExistence type="predicted"/>